<evidence type="ECO:0000256" key="1">
    <source>
        <dbReference type="ARBA" id="ARBA00023015"/>
    </source>
</evidence>
<sequence>MSDADPSTPRRQVGRPPQLDEEERSQLILKAAASVLQTYGYDGASMDRVARQSGMSKKTLYQMFPSKQRLFKKLIEERLFTIQWPKGPSPSDPEEHLCHLLMAIVRTILRPDRLSLFRILAIEQKSDDMRDIMTSLMQGKKDDNLKQWFIEQQKRNKYTIKDPIKYACMICGMTVGEILLSTLFHKTLMKDEDIEPYIREAVHIFLKGLC</sequence>
<proteinExistence type="predicted"/>
<accession>F8ESM5</accession>
<dbReference type="GO" id="GO:0000976">
    <property type="term" value="F:transcription cis-regulatory region binding"/>
    <property type="evidence" value="ECO:0007669"/>
    <property type="project" value="TreeGrafter"/>
</dbReference>
<evidence type="ECO:0000256" key="2">
    <source>
        <dbReference type="ARBA" id="ARBA00023125"/>
    </source>
</evidence>
<dbReference type="SUPFAM" id="SSF48498">
    <property type="entry name" value="Tetracyclin repressor-like, C-terminal domain"/>
    <property type="match status" value="1"/>
</dbReference>
<dbReference type="PANTHER" id="PTHR30055:SF234">
    <property type="entry name" value="HTH-TYPE TRANSCRIPTIONAL REGULATOR BETI"/>
    <property type="match status" value="1"/>
</dbReference>
<keyword evidence="1" id="KW-0805">Transcription regulation</keyword>
<dbReference type="Pfam" id="PF00440">
    <property type="entry name" value="TetR_N"/>
    <property type="match status" value="1"/>
</dbReference>
<keyword evidence="3" id="KW-0804">Transcription</keyword>
<dbReference type="InterPro" id="IPR039536">
    <property type="entry name" value="TetR_C_Proteobacteria"/>
</dbReference>
<dbReference type="FunFam" id="1.10.10.60:FF:000141">
    <property type="entry name" value="TetR family transcriptional regulator"/>
    <property type="match status" value="1"/>
</dbReference>
<dbReference type="eggNOG" id="COG1309">
    <property type="taxonomic scope" value="Bacteria"/>
</dbReference>
<dbReference type="PRINTS" id="PR00455">
    <property type="entry name" value="HTHTETR"/>
</dbReference>
<dbReference type="PANTHER" id="PTHR30055">
    <property type="entry name" value="HTH-TYPE TRANSCRIPTIONAL REGULATOR RUTR"/>
    <property type="match status" value="1"/>
</dbReference>
<dbReference type="Gene3D" id="1.10.357.10">
    <property type="entry name" value="Tetracycline Repressor, domain 2"/>
    <property type="match status" value="1"/>
</dbReference>
<dbReference type="GO" id="GO:0003700">
    <property type="term" value="F:DNA-binding transcription factor activity"/>
    <property type="evidence" value="ECO:0007669"/>
    <property type="project" value="TreeGrafter"/>
</dbReference>
<feature type="DNA-binding region" description="H-T-H motif" evidence="4">
    <location>
        <begin position="45"/>
        <end position="64"/>
    </location>
</feature>
<dbReference type="HOGENOM" id="CLU_069356_27_4_5"/>
<dbReference type="EMBL" id="CP002865">
    <property type="protein sequence ID" value="AEI37800.1"/>
    <property type="molecule type" value="Genomic_DNA"/>
</dbReference>
<dbReference type="Proteomes" id="UP000000491">
    <property type="component" value="Chromosome"/>
</dbReference>
<organism evidence="7 8">
    <name type="scientific">Zymomonas mobilis subsp. pomaceae (strain ATCC 29192 / DSM 22645 / JCM 10191 / CCUG 17912 / NBRC 13757 / NCIMB 11200 / NRRL B-4491 / Barker I)</name>
    <dbReference type="NCBI Taxonomy" id="579138"/>
    <lineage>
        <taxon>Bacteria</taxon>
        <taxon>Pseudomonadati</taxon>
        <taxon>Pseudomonadota</taxon>
        <taxon>Alphaproteobacteria</taxon>
        <taxon>Sphingomonadales</taxon>
        <taxon>Zymomonadaceae</taxon>
        <taxon>Zymomonas</taxon>
    </lineage>
</organism>
<evidence type="ECO:0000313" key="7">
    <source>
        <dbReference type="EMBL" id="AEI37800.1"/>
    </source>
</evidence>
<name>F8ESM5_ZYMMT</name>
<evidence type="ECO:0000256" key="4">
    <source>
        <dbReference type="PROSITE-ProRule" id="PRU00335"/>
    </source>
</evidence>
<dbReference type="SUPFAM" id="SSF46689">
    <property type="entry name" value="Homeodomain-like"/>
    <property type="match status" value="1"/>
</dbReference>
<dbReference type="InterPro" id="IPR009057">
    <property type="entry name" value="Homeodomain-like_sf"/>
</dbReference>
<dbReference type="PROSITE" id="PS50977">
    <property type="entry name" value="HTH_TETR_2"/>
    <property type="match status" value="1"/>
</dbReference>
<evidence type="ECO:0000256" key="3">
    <source>
        <dbReference type="ARBA" id="ARBA00023163"/>
    </source>
</evidence>
<dbReference type="InterPro" id="IPR050109">
    <property type="entry name" value="HTH-type_TetR-like_transc_reg"/>
</dbReference>
<dbReference type="InterPro" id="IPR036271">
    <property type="entry name" value="Tet_transcr_reg_TetR-rel_C_sf"/>
</dbReference>
<protein>
    <submittedName>
        <fullName evidence="7">Transcriptional regulator, TetR family</fullName>
    </submittedName>
</protein>
<dbReference type="InterPro" id="IPR001647">
    <property type="entry name" value="HTH_TetR"/>
</dbReference>
<feature type="region of interest" description="Disordered" evidence="5">
    <location>
        <begin position="1"/>
        <end position="23"/>
    </location>
</feature>
<keyword evidence="2 4" id="KW-0238">DNA-binding</keyword>
<reference evidence="7 8" key="1">
    <citation type="journal article" date="2011" name="J. Bacteriol.">
        <title>Genome sequence of the ethanol-producing Zymomonas mobilis subsp. pomaceae lectotype strain ATCC 29192.</title>
        <authorList>
            <person name="Kouvelis V.N."/>
            <person name="Davenport K.W."/>
            <person name="Brettin T.S."/>
            <person name="Bruce D."/>
            <person name="Detter C."/>
            <person name="Han C.S."/>
            <person name="Nolan M."/>
            <person name="Tapia R."/>
            <person name="Damoulaki A."/>
            <person name="Kyrpides N.C."/>
            <person name="Typas M.A."/>
            <person name="Pappas K.M."/>
        </authorList>
    </citation>
    <scope>NUCLEOTIDE SEQUENCE [LARGE SCALE GENOMIC DNA]</scope>
    <source>
        <strain evidence="8">ATCC 29192 / DSM 22645 / JCM 10191 / CCUG 17912 / NBRC 13757 / NCIMB 11200 / NRRL B-4491 / Barker I</strain>
    </source>
</reference>
<gene>
    <name evidence="7" type="ordered locus">Zymop_0901</name>
</gene>
<dbReference type="STRING" id="579138.Zymop_0901"/>
<evidence type="ECO:0000256" key="5">
    <source>
        <dbReference type="SAM" id="MobiDB-lite"/>
    </source>
</evidence>
<feature type="domain" description="HTH tetR-type" evidence="6">
    <location>
        <begin position="22"/>
        <end position="82"/>
    </location>
</feature>
<dbReference type="KEGG" id="zmp:Zymop_0901"/>
<dbReference type="RefSeq" id="WP_013934196.1">
    <property type="nucleotide sequence ID" value="NC_015709.1"/>
</dbReference>
<dbReference type="PATRIC" id="fig|579138.3.peg.949"/>
<dbReference type="AlphaFoldDB" id="F8ESM5"/>
<dbReference type="Pfam" id="PF14246">
    <property type="entry name" value="TetR_C_7"/>
    <property type="match status" value="1"/>
</dbReference>
<evidence type="ECO:0000259" key="6">
    <source>
        <dbReference type="PROSITE" id="PS50977"/>
    </source>
</evidence>
<evidence type="ECO:0000313" key="8">
    <source>
        <dbReference type="Proteomes" id="UP000000491"/>
    </source>
</evidence>